<reference evidence="1" key="1">
    <citation type="submission" date="2019-08" db="EMBL/GenBank/DDBJ databases">
        <authorList>
            <person name="Kucharzyk K."/>
            <person name="Murdoch R.W."/>
            <person name="Higgins S."/>
            <person name="Loffler F."/>
        </authorList>
    </citation>
    <scope>NUCLEOTIDE SEQUENCE</scope>
</reference>
<dbReference type="InterPro" id="IPR011004">
    <property type="entry name" value="Trimer_LpxA-like_sf"/>
</dbReference>
<accession>A0A645IXZ1</accession>
<dbReference type="SUPFAM" id="SSF51161">
    <property type="entry name" value="Trimeric LpxA-like enzymes"/>
    <property type="match status" value="1"/>
</dbReference>
<dbReference type="PANTHER" id="PTHR42811">
    <property type="entry name" value="SERINE ACETYLTRANSFERASE"/>
    <property type="match status" value="1"/>
</dbReference>
<dbReference type="AlphaFoldDB" id="A0A645IXZ1"/>
<protein>
    <recommendedName>
        <fullName evidence="2">Serine acetyltransferase</fullName>
    </recommendedName>
</protein>
<sequence length="90" mass="9548">MIGSRVKLYQGVTLGALSTQKGQLLAGIKRHPTVGDNVTIYSNATILGGETVIGANVIIGGNAFITESVKADTKVSLRKPELVYKDHQPK</sequence>
<dbReference type="EMBL" id="VSSQ01125259">
    <property type="protein sequence ID" value="MPN55712.1"/>
    <property type="molecule type" value="Genomic_DNA"/>
</dbReference>
<proteinExistence type="predicted"/>
<gene>
    <name evidence="1" type="ORF">SDC9_203396</name>
</gene>
<organism evidence="1">
    <name type="scientific">bioreactor metagenome</name>
    <dbReference type="NCBI Taxonomy" id="1076179"/>
    <lineage>
        <taxon>unclassified sequences</taxon>
        <taxon>metagenomes</taxon>
        <taxon>ecological metagenomes</taxon>
    </lineage>
</organism>
<comment type="caution">
    <text evidence="1">The sequence shown here is derived from an EMBL/GenBank/DDBJ whole genome shotgun (WGS) entry which is preliminary data.</text>
</comment>
<dbReference type="Gene3D" id="2.160.10.10">
    <property type="entry name" value="Hexapeptide repeat proteins"/>
    <property type="match status" value="1"/>
</dbReference>
<evidence type="ECO:0000313" key="1">
    <source>
        <dbReference type="EMBL" id="MPN55712.1"/>
    </source>
</evidence>
<evidence type="ECO:0008006" key="2">
    <source>
        <dbReference type="Google" id="ProtNLM"/>
    </source>
</evidence>
<name>A0A645IXZ1_9ZZZZ</name>